<evidence type="ECO:0000313" key="3">
    <source>
        <dbReference type="Proteomes" id="UP001211907"/>
    </source>
</evidence>
<dbReference type="InterPro" id="IPR003673">
    <property type="entry name" value="CoA-Trfase_fam_III"/>
</dbReference>
<gene>
    <name evidence="2" type="ORF">HK100_012213</name>
</gene>
<keyword evidence="3" id="KW-1185">Reference proteome</keyword>
<dbReference type="InterPro" id="IPR023606">
    <property type="entry name" value="CoA-Trfase_III_dom_1_sf"/>
</dbReference>
<dbReference type="GO" id="GO:0003824">
    <property type="term" value="F:catalytic activity"/>
    <property type="evidence" value="ECO:0007669"/>
    <property type="project" value="InterPro"/>
</dbReference>
<name>A0AAD5T114_9FUNG</name>
<evidence type="ECO:0000256" key="1">
    <source>
        <dbReference type="ARBA" id="ARBA00008383"/>
    </source>
</evidence>
<dbReference type="PANTHER" id="PTHR48228">
    <property type="entry name" value="SUCCINYL-COA--D-CITRAMALATE COA-TRANSFERASE"/>
    <property type="match status" value="1"/>
</dbReference>
<comment type="similarity">
    <text evidence="1">Belongs to the CoA-transferase III family.</text>
</comment>
<dbReference type="InterPro" id="IPR050509">
    <property type="entry name" value="CoA-transferase_III"/>
</dbReference>
<evidence type="ECO:0008006" key="4">
    <source>
        <dbReference type="Google" id="ProtNLM"/>
    </source>
</evidence>
<evidence type="ECO:0000313" key="2">
    <source>
        <dbReference type="EMBL" id="KAJ3121852.1"/>
    </source>
</evidence>
<dbReference type="Pfam" id="PF02515">
    <property type="entry name" value="CoA_transf_3"/>
    <property type="match status" value="1"/>
</dbReference>
<dbReference type="SUPFAM" id="SSF89796">
    <property type="entry name" value="CoA-transferase family III (CaiB/BaiF)"/>
    <property type="match status" value="1"/>
</dbReference>
<reference evidence="2" key="1">
    <citation type="submission" date="2020-05" db="EMBL/GenBank/DDBJ databases">
        <title>Phylogenomic resolution of chytrid fungi.</title>
        <authorList>
            <person name="Stajich J.E."/>
            <person name="Amses K."/>
            <person name="Simmons R."/>
            <person name="Seto K."/>
            <person name="Myers J."/>
            <person name="Bonds A."/>
            <person name="Quandt C.A."/>
            <person name="Barry K."/>
            <person name="Liu P."/>
            <person name="Grigoriev I."/>
            <person name="Longcore J.E."/>
            <person name="James T.Y."/>
        </authorList>
    </citation>
    <scope>NUCLEOTIDE SEQUENCE</scope>
    <source>
        <strain evidence="2">JEL0513</strain>
    </source>
</reference>
<sequence length="95" mass="10083">MSPVSPPLCGLRVIEFAGLAPVPFAGLILSDFGASVIRIDRVTSSSASSSFQPPDLLARGKRSIAIDLQRNDGVALVHRLISTADIVLDPFRPVE</sequence>
<organism evidence="2 3">
    <name type="scientific">Physocladia obscura</name>
    <dbReference type="NCBI Taxonomy" id="109957"/>
    <lineage>
        <taxon>Eukaryota</taxon>
        <taxon>Fungi</taxon>
        <taxon>Fungi incertae sedis</taxon>
        <taxon>Chytridiomycota</taxon>
        <taxon>Chytridiomycota incertae sedis</taxon>
        <taxon>Chytridiomycetes</taxon>
        <taxon>Chytridiales</taxon>
        <taxon>Chytriomycetaceae</taxon>
        <taxon>Physocladia</taxon>
    </lineage>
</organism>
<accession>A0AAD5T114</accession>
<dbReference type="AlphaFoldDB" id="A0AAD5T114"/>
<protein>
    <recommendedName>
        <fullName evidence="4">CoA transferase</fullName>
    </recommendedName>
</protein>
<dbReference type="PANTHER" id="PTHR48228:SF5">
    <property type="entry name" value="ALPHA-METHYLACYL-COA RACEMASE"/>
    <property type="match status" value="1"/>
</dbReference>
<dbReference type="EMBL" id="JADGJH010000850">
    <property type="protein sequence ID" value="KAJ3121852.1"/>
    <property type="molecule type" value="Genomic_DNA"/>
</dbReference>
<proteinExistence type="inferred from homology"/>
<dbReference type="Proteomes" id="UP001211907">
    <property type="component" value="Unassembled WGS sequence"/>
</dbReference>
<comment type="caution">
    <text evidence="2">The sequence shown here is derived from an EMBL/GenBank/DDBJ whole genome shotgun (WGS) entry which is preliminary data.</text>
</comment>
<dbReference type="Gene3D" id="3.40.50.10540">
    <property type="entry name" value="Crotonobetainyl-coa:carnitine coa-transferase, domain 1"/>
    <property type="match status" value="1"/>
</dbReference>